<name>A0A0K0XY70_9GAMM</name>
<organism evidence="1 2">
    <name type="scientific">Wenzhouxiangella marina</name>
    <dbReference type="NCBI Taxonomy" id="1579979"/>
    <lineage>
        <taxon>Bacteria</taxon>
        <taxon>Pseudomonadati</taxon>
        <taxon>Pseudomonadota</taxon>
        <taxon>Gammaproteobacteria</taxon>
        <taxon>Chromatiales</taxon>
        <taxon>Wenzhouxiangellaceae</taxon>
        <taxon>Wenzhouxiangella</taxon>
    </lineage>
</organism>
<proteinExistence type="predicted"/>
<dbReference type="STRING" id="1579979.WM2015_2208"/>
<dbReference type="OrthoDB" id="5965919at2"/>
<reference evidence="1 2" key="1">
    <citation type="submission" date="2015-07" db="EMBL/GenBank/DDBJ databases">
        <authorList>
            <person name="Noorani M."/>
        </authorList>
    </citation>
    <scope>NUCLEOTIDE SEQUENCE [LARGE SCALE GENOMIC DNA]</scope>
    <source>
        <strain evidence="1 2">KCTC 42284</strain>
    </source>
</reference>
<dbReference type="RefSeq" id="WP_156201126.1">
    <property type="nucleotide sequence ID" value="NZ_CP012154.1"/>
</dbReference>
<protein>
    <submittedName>
        <fullName evidence="1">Uncharacterized protein</fullName>
    </submittedName>
</protein>
<evidence type="ECO:0000313" key="2">
    <source>
        <dbReference type="Proteomes" id="UP000066624"/>
    </source>
</evidence>
<evidence type="ECO:0000313" key="1">
    <source>
        <dbReference type="EMBL" id="AKS42571.1"/>
    </source>
</evidence>
<accession>A0A0K0XY70</accession>
<dbReference type="Proteomes" id="UP000066624">
    <property type="component" value="Chromosome"/>
</dbReference>
<dbReference type="KEGG" id="wma:WM2015_2208"/>
<sequence>MMETFAAIEDYLRQYYEVVHDEPFMLGLEVPVGDSGRRQSVFVAELKSQEGKRFLRFETTVAPLADHDPVKCLRVNLMLRTGYLAVGDLEGLPFLKLCENLPYSAVDGHMLDYVIEQVAELGDKIEVTLNKGGDWF</sequence>
<gene>
    <name evidence="1" type="ORF">WM2015_2208</name>
</gene>
<dbReference type="AlphaFoldDB" id="A0A0K0XY70"/>
<keyword evidence="2" id="KW-1185">Reference proteome</keyword>
<dbReference type="EMBL" id="CP012154">
    <property type="protein sequence ID" value="AKS42571.1"/>
    <property type="molecule type" value="Genomic_DNA"/>
</dbReference>